<evidence type="ECO:0000256" key="6">
    <source>
        <dbReference type="ARBA" id="ARBA00022888"/>
    </source>
</evidence>
<feature type="binding site" evidence="10">
    <location>
        <begin position="369"/>
        <end position="370"/>
    </location>
    <ligand>
        <name>ATP</name>
        <dbReference type="ChEBI" id="CHEBI:30616"/>
    </ligand>
</feature>
<dbReference type="InterPro" id="IPR014729">
    <property type="entry name" value="Rossmann-like_a/b/a_fold"/>
</dbReference>
<dbReference type="Pfam" id="PF00733">
    <property type="entry name" value="Asn_synthase"/>
    <property type="match status" value="1"/>
</dbReference>
<dbReference type="CDD" id="cd00712">
    <property type="entry name" value="AsnB"/>
    <property type="match status" value="1"/>
</dbReference>
<dbReference type="EMBL" id="JAAGMK010000127">
    <property type="protein sequence ID" value="NEB83598.1"/>
    <property type="molecule type" value="Genomic_DNA"/>
</dbReference>
<dbReference type="AlphaFoldDB" id="A0A6G3SME3"/>
<reference evidence="13" key="1">
    <citation type="submission" date="2020-01" db="EMBL/GenBank/DDBJ databases">
        <title>Insect and environment-associated Actinomycetes.</title>
        <authorList>
            <person name="Currrie C."/>
            <person name="Chevrette M."/>
            <person name="Carlson C."/>
            <person name="Stubbendieck R."/>
            <person name="Wendt-Pienkowski E."/>
        </authorList>
    </citation>
    <scope>NUCLEOTIDE SEQUENCE</scope>
    <source>
        <strain evidence="13">SID505</strain>
    </source>
</reference>
<evidence type="ECO:0000256" key="2">
    <source>
        <dbReference type="ARBA" id="ARBA00005752"/>
    </source>
</evidence>
<keyword evidence="4 10" id="KW-0547">Nucleotide-binding</keyword>
<comment type="pathway">
    <text evidence="1">Amino-acid biosynthesis; L-asparagine biosynthesis; L-asparagine from L-aspartate (L-Gln route): step 1/1.</text>
</comment>
<proteinExistence type="inferred from homology"/>
<comment type="catalytic activity">
    <reaction evidence="8">
        <text>L-aspartate + L-glutamine + ATP + H2O = L-asparagine + L-glutamate + AMP + diphosphate + H(+)</text>
        <dbReference type="Rhea" id="RHEA:12228"/>
        <dbReference type="ChEBI" id="CHEBI:15377"/>
        <dbReference type="ChEBI" id="CHEBI:15378"/>
        <dbReference type="ChEBI" id="CHEBI:29985"/>
        <dbReference type="ChEBI" id="CHEBI:29991"/>
        <dbReference type="ChEBI" id="CHEBI:30616"/>
        <dbReference type="ChEBI" id="CHEBI:33019"/>
        <dbReference type="ChEBI" id="CHEBI:58048"/>
        <dbReference type="ChEBI" id="CHEBI:58359"/>
        <dbReference type="ChEBI" id="CHEBI:456215"/>
        <dbReference type="EC" id="6.3.5.4"/>
    </reaction>
</comment>
<dbReference type="InterPro" id="IPR029055">
    <property type="entry name" value="Ntn_hydrolases_N"/>
</dbReference>
<evidence type="ECO:0000256" key="3">
    <source>
        <dbReference type="ARBA" id="ARBA00012737"/>
    </source>
</evidence>
<evidence type="ECO:0000259" key="12">
    <source>
        <dbReference type="PROSITE" id="PS51278"/>
    </source>
</evidence>
<evidence type="ECO:0000256" key="5">
    <source>
        <dbReference type="ARBA" id="ARBA00022840"/>
    </source>
</evidence>
<comment type="similarity">
    <text evidence="2">Belongs to the asparagine synthetase family.</text>
</comment>
<organism evidence="13">
    <name type="scientific">Streptomyces anulatus</name>
    <name type="common">Streptomyces chrysomallus</name>
    <dbReference type="NCBI Taxonomy" id="1892"/>
    <lineage>
        <taxon>Bacteria</taxon>
        <taxon>Bacillati</taxon>
        <taxon>Actinomycetota</taxon>
        <taxon>Actinomycetes</taxon>
        <taxon>Kitasatosporales</taxon>
        <taxon>Streptomycetaceae</taxon>
        <taxon>Streptomyces</taxon>
    </lineage>
</organism>
<sequence>MCGIAGFVSPSLDAGATPEVMASMLSLIRHRGPDEAGYYLDDGVAMGTVRLSVIDLATGAQPMADPSDRYWICFNGELYNHIELRRELRGLGRRFRTHSDTEVVLQAWAQWGAGCLSRFNGAFAFAIRDAVSGDLFLARDRYGKRPLFYSGRGSGTGRDGDFLFASEMKAFQAFPGFRFELDPGELASAFAVWTPLPDRTPFRHIRQLPMGSFLTVRGGRMDLTTYAELEIDTDPFTGSAPEAVAFVRDTLRESVAMRLRSDVEVGVYLSGGLDSSIVTALATDLSPHAVRTFSVEFDEAAFDESGSQHVVASHLGTLHSSIAVRGADIAANFPSAVYHAEVPAFRTAFVPMYLLSRHVRDAGIKVILSGEGADEAFLGYSLFRETLLRAAWHDLSDDERMAGIGRLHPELSHFGPANRARLKGLFEQFAVERLPGLFSHELRYQNGRFAARLLKERSDPFADLLALTASTPGYAALSPVQKAQWLEFKTLLPGYLLSTQGERMSLAHGIENRCPFLDPAVVRAAASVNLRFDDGSEEKAILKEAFRGELPESSLARRKQPYRAPGAAVFKEHRPDYMELLLSETELRKIDGLDPVFARKLVAKIMATPSEGISTKEDQAFVYLLSTAVLHQQFAGGRDRGKDCHPEEELKADTIVDLRGSRGAWPTAHALHGAGGPR</sequence>
<dbReference type="GO" id="GO:0004066">
    <property type="term" value="F:asparagine synthase (glutamine-hydrolyzing) activity"/>
    <property type="evidence" value="ECO:0007669"/>
    <property type="project" value="UniProtKB-EC"/>
</dbReference>
<dbReference type="GO" id="GO:0005524">
    <property type="term" value="F:ATP binding"/>
    <property type="evidence" value="ECO:0007669"/>
    <property type="project" value="UniProtKB-KW"/>
</dbReference>
<dbReference type="PANTHER" id="PTHR43284:SF1">
    <property type="entry name" value="ASPARAGINE SYNTHETASE"/>
    <property type="match status" value="1"/>
</dbReference>
<name>A0A6G3SME3_STRAQ</name>
<evidence type="ECO:0000256" key="11">
    <source>
        <dbReference type="PIRSR" id="PIRSR001589-3"/>
    </source>
</evidence>
<feature type="site" description="Important for beta-aspartyl-AMP intermediate formation" evidence="11">
    <location>
        <position position="371"/>
    </location>
</feature>
<dbReference type="SUPFAM" id="SSF52402">
    <property type="entry name" value="Adenine nucleotide alpha hydrolases-like"/>
    <property type="match status" value="1"/>
</dbReference>
<evidence type="ECO:0000256" key="9">
    <source>
        <dbReference type="PIRSR" id="PIRSR001589-1"/>
    </source>
</evidence>
<evidence type="ECO:0000256" key="10">
    <source>
        <dbReference type="PIRSR" id="PIRSR001589-2"/>
    </source>
</evidence>
<dbReference type="InterPro" id="IPR017932">
    <property type="entry name" value="GATase_2_dom"/>
</dbReference>
<evidence type="ECO:0000256" key="8">
    <source>
        <dbReference type="ARBA" id="ARBA00048741"/>
    </source>
</evidence>
<evidence type="ECO:0000256" key="1">
    <source>
        <dbReference type="ARBA" id="ARBA00005187"/>
    </source>
</evidence>
<dbReference type="Gene3D" id="3.60.20.10">
    <property type="entry name" value="Glutamine Phosphoribosylpyrophosphate, subunit 1, domain 1"/>
    <property type="match status" value="1"/>
</dbReference>
<keyword evidence="5 10" id="KW-0067">ATP-binding</keyword>
<dbReference type="InterPro" id="IPR051786">
    <property type="entry name" value="ASN_synthetase/amidase"/>
</dbReference>
<feature type="domain" description="Glutamine amidotransferase type-2" evidence="12">
    <location>
        <begin position="2"/>
        <end position="219"/>
    </location>
</feature>
<dbReference type="Gene3D" id="3.40.50.620">
    <property type="entry name" value="HUPs"/>
    <property type="match status" value="1"/>
</dbReference>
<dbReference type="InterPro" id="IPR001962">
    <property type="entry name" value="Asn_synthase"/>
</dbReference>
<dbReference type="PANTHER" id="PTHR43284">
    <property type="entry name" value="ASPARAGINE SYNTHETASE (GLUTAMINE-HYDROLYZING)"/>
    <property type="match status" value="1"/>
</dbReference>
<dbReference type="EC" id="6.3.5.4" evidence="3"/>
<dbReference type="CDD" id="cd01991">
    <property type="entry name" value="Asn_synthase_B_C"/>
    <property type="match status" value="1"/>
</dbReference>
<evidence type="ECO:0000256" key="7">
    <source>
        <dbReference type="ARBA" id="ARBA00022962"/>
    </source>
</evidence>
<dbReference type="InterPro" id="IPR006426">
    <property type="entry name" value="Asn_synth_AEB"/>
</dbReference>
<dbReference type="NCBIfam" id="TIGR01536">
    <property type="entry name" value="asn_synth_AEB"/>
    <property type="match status" value="1"/>
</dbReference>
<feature type="active site" description="For GATase activity" evidence="9">
    <location>
        <position position="2"/>
    </location>
</feature>
<dbReference type="RefSeq" id="WP_164256740.1">
    <property type="nucleotide sequence ID" value="NZ_JAAGMK010000127.1"/>
</dbReference>
<keyword evidence="13" id="KW-0436">Ligase</keyword>
<evidence type="ECO:0000256" key="4">
    <source>
        <dbReference type="ARBA" id="ARBA00022741"/>
    </source>
</evidence>
<keyword evidence="6 9" id="KW-0061">Asparagine biosynthesis</keyword>
<protein>
    <recommendedName>
        <fullName evidence="3">asparagine synthase (glutamine-hydrolyzing)</fullName>
        <ecNumber evidence="3">6.3.5.4</ecNumber>
    </recommendedName>
</protein>
<dbReference type="InterPro" id="IPR033738">
    <property type="entry name" value="AsnB_N"/>
</dbReference>
<keyword evidence="9" id="KW-0028">Amino-acid biosynthesis</keyword>
<gene>
    <name evidence="13" type="primary">asnB</name>
    <name evidence="13" type="ORF">G3I43_05285</name>
</gene>
<dbReference type="SUPFAM" id="SSF56235">
    <property type="entry name" value="N-terminal nucleophile aminohydrolases (Ntn hydrolases)"/>
    <property type="match status" value="1"/>
</dbReference>
<dbReference type="Pfam" id="PF13537">
    <property type="entry name" value="GATase_7"/>
    <property type="match status" value="1"/>
</dbReference>
<evidence type="ECO:0000313" key="13">
    <source>
        <dbReference type="EMBL" id="NEB83598.1"/>
    </source>
</evidence>
<dbReference type="GO" id="GO:0005829">
    <property type="term" value="C:cytosol"/>
    <property type="evidence" value="ECO:0007669"/>
    <property type="project" value="TreeGrafter"/>
</dbReference>
<keyword evidence="7 9" id="KW-0315">Glutamine amidotransferase</keyword>
<dbReference type="PIRSF" id="PIRSF001589">
    <property type="entry name" value="Asn_synthetase_glu-h"/>
    <property type="match status" value="1"/>
</dbReference>
<dbReference type="PROSITE" id="PS51278">
    <property type="entry name" value="GATASE_TYPE_2"/>
    <property type="match status" value="1"/>
</dbReference>
<feature type="binding site" evidence="10">
    <location>
        <position position="295"/>
    </location>
    <ligand>
        <name>ATP</name>
        <dbReference type="ChEBI" id="CHEBI:30616"/>
    </ligand>
</feature>
<accession>A0A6G3SME3</accession>
<dbReference type="GO" id="GO:0006529">
    <property type="term" value="P:asparagine biosynthetic process"/>
    <property type="evidence" value="ECO:0007669"/>
    <property type="project" value="UniProtKB-KW"/>
</dbReference>
<comment type="caution">
    <text evidence="13">The sequence shown here is derived from an EMBL/GenBank/DDBJ whole genome shotgun (WGS) entry which is preliminary data.</text>
</comment>
<feature type="binding site" evidence="10">
    <location>
        <position position="100"/>
    </location>
    <ligand>
        <name>L-glutamine</name>
        <dbReference type="ChEBI" id="CHEBI:58359"/>
    </ligand>
</feature>